<dbReference type="AlphaFoldDB" id="U4LP05"/>
<dbReference type="eggNOG" id="KOG4177">
    <property type="taxonomic scope" value="Eukaryota"/>
</dbReference>
<dbReference type="Pfam" id="PF24883">
    <property type="entry name" value="NPHP3_N"/>
    <property type="match status" value="1"/>
</dbReference>
<protein>
    <submittedName>
        <fullName evidence="6">Similar to Ankyrin-1 acc. no. P16157</fullName>
    </submittedName>
</protein>
<evidence type="ECO:0000313" key="6">
    <source>
        <dbReference type="EMBL" id="CCX33876.1"/>
    </source>
</evidence>
<feature type="region of interest" description="Disordered" evidence="4">
    <location>
        <begin position="625"/>
        <end position="649"/>
    </location>
</feature>
<feature type="repeat" description="ANK" evidence="3">
    <location>
        <begin position="527"/>
        <end position="551"/>
    </location>
</feature>
<feature type="domain" description="Nephrocystin 3-like N-terminal" evidence="5">
    <location>
        <begin position="94"/>
        <end position="130"/>
    </location>
</feature>
<dbReference type="InterPro" id="IPR036770">
    <property type="entry name" value="Ankyrin_rpt-contain_sf"/>
</dbReference>
<dbReference type="PANTHER" id="PTHR24198:SF165">
    <property type="entry name" value="ANKYRIN REPEAT-CONTAINING PROTEIN-RELATED"/>
    <property type="match status" value="1"/>
</dbReference>
<accession>U4LP05</accession>
<gene>
    <name evidence="6" type="ORF">PCON_02118</name>
</gene>
<dbReference type="SUPFAM" id="SSF48403">
    <property type="entry name" value="Ankyrin repeat"/>
    <property type="match status" value="1"/>
</dbReference>
<evidence type="ECO:0000313" key="7">
    <source>
        <dbReference type="Proteomes" id="UP000018144"/>
    </source>
</evidence>
<keyword evidence="2 3" id="KW-0040">ANK repeat</keyword>
<evidence type="ECO:0000256" key="2">
    <source>
        <dbReference type="ARBA" id="ARBA00023043"/>
    </source>
</evidence>
<dbReference type="PANTHER" id="PTHR24198">
    <property type="entry name" value="ANKYRIN REPEAT AND PROTEIN KINASE DOMAIN-CONTAINING PROTEIN"/>
    <property type="match status" value="1"/>
</dbReference>
<dbReference type="EMBL" id="HF936249">
    <property type="protein sequence ID" value="CCX33876.1"/>
    <property type="molecule type" value="Genomic_DNA"/>
</dbReference>
<evidence type="ECO:0000256" key="4">
    <source>
        <dbReference type="SAM" id="MobiDB-lite"/>
    </source>
</evidence>
<dbReference type="Gene3D" id="1.25.40.20">
    <property type="entry name" value="Ankyrin repeat-containing domain"/>
    <property type="match status" value="1"/>
</dbReference>
<evidence type="ECO:0000256" key="3">
    <source>
        <dbReference type="PROSITE-ProRule" id="PRU00023"/>
    </source>
</evidence>
<feature type="compositionally biased region" description="Polar residues" evidence="4">
    <location>
        <begin position="633"/>
        <end position="643"/>
    </location>
</feature>
<dbReference type="InterPro" id="IPR056884">
    <property type="entry name" value="NPHP3-like_N"/>
</dbReference>
<dbReference type="Pfam" id="PF12796">
    <property type="entry name" value="Ank_2"/>
    <property type="match status" value="2"/>
</dbReference>
<dbReference type="SMART" id="SM00248">
    <property type="entry name" value="ANK"/>
    <property type="match status" value="5"/>
</dbReference>
<dbReference type="InterPro" id="IPR002110">
    <property type="entry name" value="Ankyrin_rpt"/>
</dbReference>
<evidence type="ECO:0000259" key="5">
    <source>
        <dbReference type="Pfam" id="PF24883"/>
    </source>
</evidence>
<name>U4LP05_PYROM</name>
<reference evidence="6 7" key="1">
    <citation type="journal article" date="2013" name="PLoS Genet.">
        <title>The genome and development-dependent transcriptomes of Pyronema confluens: a window into fungal evolution.</title>
        <authorList>
            <person name="Traeger S."/>
            <person name="Altegoer F."/>
            <person name="Freitag M."/>
            <person name="Gabaldon T."/>
            <person name="Kempken F."/>
            <person name="Kumar A."/>
            <person name="Marcet-Houben M."/>
            <person name="Poggeler S."/>
            <person name="Stajich J.E."/>
            <person name="Nowrousian M."/>
        </authorList>
    </citation>
    <scope>NUCLEOTIDE SEQUENCE [LARGE SCALE GENOMIC DNA]</scope>
    <source>
        <strain evidence="7">CBS 100304</strain>
        <tissue evidence="6">Vegetative mycelium</tissue>
    </source>
</reference>
<evidence type="ECO:0000256" key="1">
    <source>
        <dbReference type="ARBA" id="ARBA00022737"/>
    </source>
</evidence>
<keyword evidence="7" id="KW-1185">Reference proteome</keyword>
<dbReference type="PROSITE" id="PS50088">
    <property type="entry name" value="ANK_REPEAT"/>
    <property type="match status" value="1"/>
</dbReference>
<proteinExistence type="predicted"/>
<dbReference type="STRING" id="1076935.U4LP05"/>
<dbReference type="OrthoDB" id="19174at2759"/>
<dbReference type="Proteomes" id="UP000018144">
    <property type="component" value="Unassembled WGS sequence"/>
</dbReference>
<keyword evidence="1" id="KW-0677">Repeat</keyword>
<sequence>MMPRGLFLRRTQYKQAIERCGGHVRFLHSKIAPLRKKKDSKSKTAEFIERLKWPFNKEDCQQALQKLHRFVQTFEFSLVVSNWQAKIRSKRLEGTGAWFLESAEFQTWNDSTNNFTFFGCYGVPGAGKSMVDYCLGLVILDDETSTIRLVHKSREEFLEDEKNVLFEENHSELARLCLTYMSFKDSDSDLRELRWSLFVYRANNLRAPRPDFDQFDSYSIFKKYKFLQYALFNWGHHTRKQPENTLHDLFWNPTGIRRKELKRTKRFWGNFWKLTKHGLVHGTDYLASSFIFWPLLNATQYDGRRSNSFPTFDHVNDPTECLFRIGYNFPMYFEQTPLLLASQYGHIYMVKLLLEQDYIDINVVANNYKTPIFAAAKAGNLEIVELLLMRDDISTEKAFRMAVHDKVHELIRRVLSYNKLDFDINATFQPLRKHGLYRMSDIPETMTLLGYAASRPCCPDLTRLLLSHRNVDVNQKSSSGKAALLSLIEFQRRAYGPASHRFNQPAPATLHVLLEQPEIDVNAKDLDGYTALHLAASYGLQQIVRILLERSDVNVNVRTNDGKTPLHVATESDYRSQVKYLWYLLQDRPYLSRNLDLVRPRCLSTLGPHLEVELVLATGSTLDFPGSNPAGGPSSTRQHSVCSLSLHRH</sequence>
<organism evidence="6 7">
    <name type="scientific">Pyronema omphalodes (strain CBS 100304)</name>
    <name type="common">Pyronema confluens</name>
    <dbReference type="NCBI Taxonomy" id="1076935"/>
    <lineage>
        <taxon>Eukaryota</taxon>
        <taxon>Fungi</taxon>
        <taxon>Dikarya</taxon>
        <taxon>Ascomycota</taxon>
        <taxon>Pezizomycotina</taxon>
        <taxon>Pezizomycetes</taxon>
        <taxon>Pezizales</taxon>
        <taxon>Pyronemataceae</taxon>
        <taxon>Pyronema</taxon>
    </lineage>
</organism>
<dbReference type="PROSITE" id="PS50297">
    <property type="entry name" value="ANK_REP_REGION"/>
    <property type="match status" value="1"/>
</dbReference>